<feature type="region of interest" description="Disordered" evidence="1">
    <location>
        <begin position="1"/>
        <end position="45"/>
    </location>
</feature>
<feature type="compositionally biased region" description="Low complexity" evidence="1">
    <location>
        <begin position="1"/>
        <end position="26"/>
    </location>
</feature>
<keyword evidence="3" id="KW-1185">Reference proteome</keyword>
<dbReference type="AlphaFoldDB" id="A0A1Y2LT97"/>
<gene>
    <name evidence="2" type="ORF">B5807_08746</name>
</gene>
<dbReference type="Proteomes" id="UP000193240">
    <property type="component" value="Unassembled WGS sequence"/>
</dbReference>
<reference evidence="2 3" key="1">
    <citation type="journal article" date="2017" name="Genome Announc.">
        <title>Genome sequence of the saprophytic ascomycete Epicoccum nigrum ICMP 19927 strain isolated from New Zealand.</title>
        <authorList>
            <person name="Fokin M."/>
            <person name="Fleetwood D."/>
            <person name="Weir B.S."/>
            <person name="Villas-Boas S.G."/>
        </authorList>
    </citation>
    <scope>NUCLEOTIDE SEQUENCE [LARGE SCALE GENOMIC DNA]</scope>
    <source>
        <strain evidence="2 3">ICMP 19927</strain>
    </source>
</reference>
<evidence type="ECO:0000313" key="3">
    <source>
        <dbReference type="Proteomes" id="UP000193240"/>
    </source>
</evidence>
<accession>A0A1Y2LT97</accession>
<dbReference type="InParanoid" id="A0A1Y2LT97"/>
<evidence type="ECO:0000313" key="2">
    <source>
        <dbReference type="EMBL" id="OSS46812.1"/>
    </source>
</evidence>
<sequence length="189" mass="19029">MHAHASSSSGARRTPRATPLTPRGRPSQPTGPPRPSTPAQTVRPIYSALPRWTPLSGLTYYAPAPPTKPPAPSNGPNPFAAMPAWQLLGFTPPAPGARAAAAAKSPPGVVRSKGVAASAPAPAPAPAAAIPAAAAATGRVAASKEKLPRKYVSSLYADAAHVATGADVWGPGVTARQRGEWMAGFGAAE</sequence>
<evidence type="ECO:0000256" key="1">
    <source>
        <dbReference type="SAM" id="MobiDB-lite"/>
    </source>
</evidence>
<protein>
    <submittedName>
        <fullName evidence="2">Uncharacterized protein</fullName>
    </submittedName>
</protein>
<proteinExistence type="predicted"/>
<dbReference type="EMBL" id="KZ107850">
    <property type="protein sequence ID" value="OSS46812.1"/>
    <property type="molecule type" value="Genomic_DNA"/>
</dbReference>
<organism evidence="2 3">
    <name type="scientific">Epicoccum nigrum</name>
    <name type="common">Soil fungus</name>
    <name type="synonym">Epicoccum purpurascens</name>
    <dbReference type="NCBI Taxonomy" id="105696"/>
    <lineage>
        <taxon>Eukaryota</taxon>
        <taxon>Fungi</taxon>
        <taxon>Dikarya</taxon>
        <taxon>Ascomycota</taxon>
        <taxon>Pezizomycotina</taxon>
        <taxon>Dothideomycetes</taxon>
        <taxon>Pleosporomycetidae</taxon>
        <taxon>Pleosporales</taxon>
        <taxon>Pleosporineae</taxon>
        <taxon>Didymellaceae</taxon>
        <taxon>Epicoccum</taxon>
    </lineage>
</organism>
<name>A0A1Y2LT97_EPING</name>